<dbReference type="InterPro" id="IPR043129">
    <property type="entry name" value="ATPase_NBD"/>
</dbReference>
<gene>
    <name evidence="2" type="ORF">Desgi_2655</name>
</gene>
<dbReference type="PANTHER" id="PTHR32432:SF3">
    <property type="entry name" value="ETHANOLAMINE UTILIZATION PROTEIN EUTJ"/>
    <property type="match status" value="1"/>
</dbReference>
<evidence type="ECO:0000313" key="3">
    <source>
        <dbReference type="Proteomes" id="UP000013520"/>
    </source>
</evidence>
<dbReference type="Gene3D" id="3.30.1490.300">
    <property type="match status" value="1"/>
</dbReference>
<organism evidence="2 3">
    <name type="scientific">Desulfoscipio gibsoniae DSM 7213</name>
    <dbReference type="NCBI Taxonomy" id="767817"/>
    <lineage>
        <taxon>Bacteria</taxon>
        <taxon>Bacillati</taxon>
        <taxon>Bacillota</taxon>
        <taxon>Clostridia</taxon>
        <taxon>Eubacteriales</taxon>
        <taxon>Desulfallaceae</taxon>
        <taxon>Desulfoscipio</taxon>
    </lineage>
</organism>
<name>R4KNF2_9FIRM</name>
<dbReference type="KEGG" id="dgi:Desgi_2655"/>
<proteinExistence type="predicted"/>
<dbReference type="AlphaFoldDB" id="R4KNF2"/>
<dbReference type="Gene3D" id="3.30.420.40">
    <property type="match status" value="2"/>
</dbReference>
<dbReference type="GO" id="GO:0051301">
    <property type="term" value="P:cell division"/>
    <property type="evidence" value="ECO:0007669"/>
    <property type="project" value="InterPro"/>
</dbReference>
<dbReference type="CDD" id="cd24049">
    <property type="entry name" value="ASKHA_NBD_PilM"/>
    <property type="match status" value="1"/>
</dbReference>
<dbReference type="STRING" id="767817.Desgi_2655"/>
<dbReference type="InterPro" id="IPR050696">
    <property type="entry name" value="FtsA/MreB"/>
</dbReference>
<dbReference type="SUPFAM" id="SSF53067">
    <property type="entry name" value="Actin-like ATPase domain"/>
    <property type="match status" value="1"/>
</dbReference>
<dbReference type="RefSeq" id="WP_006521789.1">
    <property type="nucleotide sequence ID" value="NC_021184.1"/>
</dbReference>
<keyword evidence="3" id="KW-1185">Reference proteome</keyword>
<evidence type="ECO:0000259" key="1">
    <source>
        <dbReference type="SMART" id="SM00842"/>
    </source>
</evidence>
<dbReference type="PANTHER" id="PTHR32432">
    <property type="entry name" value="CELL DIVISION PROTEIN FTSA-RELATED"/>
    <property type="match status" value="1"/>
</dbReference>
<dbReference type="PIRSF" id="PIRSF019169">
    <property type="entry name" value="PilM"/>
    <property type="match status" value="1"/>
</dbReference>
<protein>
    <submittedName>
        <fullName evidence="2">Type IV pilus assembly protein PilM</fullName>
    </submittedName>
</protein>
<dbReference type="Pfam" id="PF11104">
    <property type="entry name" value="PilM_2"/>
    <property type="match status" value="2"/>
</dbReference>
<dbReference type="HOGENOM" id="CLU_050686_0_0_9"/>
<dbReference type="NCBIfam" id="TIGR01175">
    <property type="entry name" value="pilM"/>
    <property type="match status" value="1"/>
</dbReference>
<accession>R4KNF2</accession>
<dbReference type="eggNOG" id="COG4972">
    <property type="taxonomic scope" value="Bacteria"/>
</dbReference>
<dbReference type="OrthoDB" id="1803742at2"/>
<dbReference type="SMART" id="SM00842">
    <property type="entry name" value="FtsA"/>
    <property type="match status" value="1"/>
</dbReference>
<dbReference type="Proteomes" id="UP000013520">
    <property type="component" value="Chromosome"/>
</dbReference>
<reference evidence="2 3" key="1">
    <citation type="submission" date="2012-01" db="EMBL/GenBank/DDBJ databases">
        <title>Complete sequence of Desulfotomaculum gibsoniae DSM 7213.</title>
        <authorList>
            <consortium name="US DOE Joint Genome Institute"/>
            <person name="Lucas S."/>
            <person name="Han J."/>
            <person name="Lapidus A."/>
            <person name="Cheng J.-F."/>
            <person name="Goodwin L."/>
            <person name="Pitluck S."/>
            <person name="Peters L."/>
            <person name="Ovchinnikova G."/>
            <person name="Teshima H."/>
            <person name="Detter J.C."/>
            <person name="Han C."/>
            <person name="Tapia R."/>
            <person name="Land M."/>
            <person name="Hauser L."/>
            <person name="Kyrpides N."/>
            <person name="Ivanova N."/>
            <person name="Pagani I."/>
            <person name="Parshina S."/>
            <person name="Plugge C."/>
            <person name="Muyzer G."/>
            <person name="Kuever J."/>
            <person name="Ivanova A."/>
            <person name="Nazina T."/>
            <person name="Klenk H.-P."/>
            <person name="Brambilla E."/>
            <person name="Spring S."/>
            <person name="Stams A.F."/>
            <person name="Woyke T."/>
        </authorList>
    </citation>
    <scope>NUCLEOTIDE SEQUENCE [LARGE SCALE GENOMIC DNA]</scope>
    <source>
        <strain evidence="2 3">DSM 7213</strain>
    </source>
</reference>
<dbReference type="EMBL" id="CP003273">
    <property type="protein sequence ID" value="AGL02060.1"/>
    <property type="molecule type" value="Genomic_DNA"/>
</dbReference>
<evidence type="ECO:0000313" key="2">
    <source>
        <dbReference type="EMBL" id="AGL02060.1"/>
    </source>
</evidence>
<dbReference type="InterPro" id="IPR003494">
    <property type="entry name" value="SHS2_FtsA"/>
</dbReference>
<feature type="domain" description="SHS2" evidence="1">
    <location>
        <begin position="9"/>
        <end position="176"/>
    </location>
</feature>
<dbReference type="InterPro" id="IPR005883">
    <property type="entry name" value="PilM"/>
</dbReference>
<sequence length="340" mass="36697">MRLFKPSGAVGLELDNGSIRVMELKGTVHKPVPFAAGQIEIPGGAVLEGAVKDVQLVAEAIKELWAKSGIDQREVVMGITNKGLLMRLAKLPKIPEDKLFKALRFQVDEYFPIPLDELIFDYAVVGETTGDNGPQLEILLVAIRKELLHNSLEALSAASLIPEIIDASPLALLRTMPRDQHVLNMILADISNDLTTLLLVIEGAPRFARVVPNTLASYTGGPLIPPGDVTEQQVAVTLEEGNRQNGFDEWFAGISGDIVSTSTYYMAQNQAPPVDKIILSGRGSCVQGLVEYLQEDLGLPVEVINPLAKLHAPVQAGKINWEQSGSEFAVATGLALRGLK</sequence>